<comment type="cofactor">
    <cofactor evidence="6">
        <name>Co(2+)</name>
        <dbReference type="ChEBI" id="CHEBI:48828"/>
    </cofactor>
    <cofactor evidence="6">
        <name>Zn(2+)</name>
        <dbReference type="ChEBI" id="CHEBI:29105"/>
    </cofactor>
    <cofactor evidence="6">
        <name>Mn(2+)</name>
        <dbReference type="ChEBI" id="CHEBI:29035"/>
    </cofactor>
    <cofactor evidence="6">
        <name>Fe(2+)</name>
        <dbReference type="ChEBI" id="CHEBI:29033"/>
    </cofactor>
    <text evidence="6">Binds 2 divalent metal cations per subunit. Has a high-affinity and a low affinity metal-binding site. The true nature of the physiological cofactor is under debate. The enzyme is active with cobalt, zinc, manganese or divalent iron ions. Most likely, methionine aminopeptidases function as mononuclear Fe(2+)-metalloproteases under physiological conditions, and the catalytically relevant metal-binding site has been assigned to the histidine-containing high-affinity site.</text>
</comment>
<feature type="binding site" evidence="6">
    <location>
        <position position="83"/>
    </location>
    <ligand>
        <name>substrate</name>
    </ligand>
</feature>
<feature type="binding site" evidence="6">
    <location>
        <position position="242"/>
    </location>
    <ligand>
        <name>a divalent metal cation</name>
        <dbReference type="ChEBI" id="CHEBI:60240"/>
        <label>1</label>
    </ligand>
</feature>
<dbReference type="Pfam" id="PF00557">
    <property type="entry name" value="Peptidase_M24"/>
    <property type="match status" value="1"/>
</dbReference>
<dbReference type="CDD" id="cd01086">
    <property type="entry name" value="MetAP1"/>
    <property type="match status" value="1"/>
</dbReference>
<comment type="caution">
    <text evidence="9">The sequence shown here is derived from an EMBL/GenBank/DDBJ whole genome shotgun (WGS) entry which is preliminary data.</text>
</comment>
<dbReference type="InterPro" id="IPR002467">
    <property type="entry name" value="Pept_M24A_MAP1"/>
</dbReference>
<reference evidence="9 10" key="1">
    <citation type="journal article" date="2016" name="Nat. Commun.">
        <title>Thousands of microbial genomes shed light on interconnected biogeochemical processes in an aquifer system.</title>
        <authorList>
            <person name="Anantharaman K."/>
            <person name="Brown C.T."/>
            <person name="Hug L.A."/>
            <person name="Sharon I."/>
            <person name="Castelle C.J."/>
            <person name="Probst A.J."/>
            <person name="Thomas B.C."/>
            <person name="Singh A."/>
            <person name="Wilkins M.J."/>
            <person name="Karaoz U."/>
            <person name="Brodie E.L."/>
            <person name="Williams K.H."/>
            <person name="Hubbard S.S."/>
            <person name="Banfield J.F."/>
        </authorList>
    </citation>
    <scope>NUCLEOTIDE SEQUENCE [LARGE SCALE GENOMIC DNA]</scope>
</reference>
<comment type="similarity">
    <text evidence="6">Belongs to the peptidase M24A family. Methionine aminopeptidase type 1 subfamily.</text>
</comment>
<dbReference type="PANTHER" id="PTHR43330:SF27">
    <property type="entry name" value="METHIONINE AMINOPEPTIDASE"/>
    <property type="match status" value="1"/>
</dbReference>
<name>A0A1G1YMY1_9BACT</name>
<dbReference type="Gene3D" id="3.90.230.10">
    <property type="entry name" value="Creatinase/methionine aminopeptidase superfamily"/>
    <property type="match status" value="1"/>
</dbReference>
<dbReference type="EC" id="3.4.11.18" evidence="6 7"/>
<evidence type="ECO:0000313" key="9">
    <source>
        <dbReference type="EMBL" id="OGY53644.1"/>
    </source>
</evidence>
<dbReference type="InterPro" id="IPR036005">
    <property type="entry name" value="Creatinase/aminopeptidase-like"/>
</dbReference>
<comment type="catalytic activity">
    <reaction evidence="6 7">
        <text>Release of N-terminal amino acids, preferentially methionine, from peptides and arylamides.</text>
        <dbReference type="EC" id="3.4.11.18"/>
    </reaction>
</comment>
<dbReference type="SUPFAM" id="SSF55920">
    <property type="entry name" value="Creatinase/aminopeptidase"/>
    <property type="match status" value="1"/>
</dbReference>
<dbReference type="GO" id="GO:0006508">
    <property type="term" value="P:proteolysis"/>
    <property type="evidence" value="ECO:0007669"/>
    <property type="project" value="UniProtKB-KW"/>
</dbReference>
<protein>
    <recommendedName>
        <fullName evidence="6 7">Methionine aminopeptidase</fullName>
        <shortName evidence="6">MAP</shortName>
        <shortName evidence="6">MetAP</shortName>
        <ecNumber evidence="6 7">3.4.11.18</ecNumber>
    </recommendedName>
    <alternativeName>
        <fullName evidence="6">Peptidase M</fullName>
    </alternativeName>
</protein>
<evidence type="ECO:0000256" key="1">
    <source>
        <dbReference type="ARBA" id="ARBA00002521"/>
    </source>
</evidence>
<dbReference type="GO" id="GO:0005829">
    <property type="term" value="C:cytosol"/>
    <property type="evidence" value="ECO:0007669"/>
    <property type="project" value="TreeGrafter"/>
</dbReference>
<evidence type="ECO:0000256" key="6">
    <source>
        <dbReference type="HAMAP-Rule" id="MF_01974"/>
    </source>
</evidence>
<keyword evidence="2 6" id="KW-0031">Aminopeptidase</keyword>
<gene>
    <name evidence="6" type="primary">map</name>
    <name evidence="9" type="ORF">A2912_02285</name>
</gene>
<evidence type="ECO:0000256" key="7">
    <source>
        <dbReference type="RuleBase" id="RU003653"/>
    </source>
</evidence>
<evidence type="ECO:0000256" key="5">
    <source>
        <dbReference type="ARBA" id="ARBA00022801"/>
    </source>
</evidence>
<dbReference type="InterPro" id="IPR001714">
    <property type="entry name" value="Pept_M24_MAP"/>
</dbReference>
<dbReference type="GO" id="GO:0070006">
    <property type="term" value="F:metalloaminopeptidase activity"/>
    <property type="evidence" value="ECO:0007669"/>
    <property type="project" value="UniProtKB-UniRule"/>
</dbReference>
<accession>A0A1G1YMY1</accession>
<keyword evidence="3 6" id="KW-0645">Protease</keyword>
<feature type="binding site" evidence="6">
    <location>
        <position position="211"/>
    </location>
    <ligand>
        <name>a divalent metal cation</name>
        <dbReference type="ChEBI" id="CHEBI:60240"/>
        <label>2</label>
        <note>catalytic</note>
    </ligand>
</feature>
<comment type="subunit">
    <text evidence="6">Monomer.</text>
</comment>
<dbReference type="EMBL" id="MHIN01000043">
    <property type="protein sequence ID" value="OGY53644.1"/>
    <property type="molecule type" value="Genomic_DNA"/>
</dbReference>
<feature type="domain" description="Peptidase M24" evidence="8">
    <location>
        <begin position="16"/>
        <end position="249"/>
    </location>
</feature>
<dbReference type="PRINTS" id="PR00599">
    <property type="entry name" value="MAPEPTIDASE"/>
</dbReference>
<dbReference type="GO" id="GO:0046872">
    <property type="term" value="F:metal ion binding"/>
    <property type="evidence" value="ECO:0007669"/>
    <property type="project" value="UniProtKB-UniRule"/>
</dbReference>
<dbReference type="NCBIfam" id="TIGR00500">
    <property type="entry name" value="met_pdase_I"/>
    <property type="match status" value="1"/>
</dbReference>
<feature type="binding site" evidence="6">
    <location>
        <position position="242"/>
    </location>
    <ligand>
        <name>a divalent metal cation</name>
        <dbReference type="ChEBI" id="CHEBI:60240"/>
        <label>2</label>
        <note>catalytic</note>
    </ligand>
</feature>
<proteinExistence type="inferred from homology"/>
<keyword evidence="4 6" id="KW-0479">Metal-binding</keyword>
<evidence type="ECO:0000256" key="2">
    <source>
        <dbReference type="ARBA" id="ARBA00022438"/>
    </source>
</evidence>
<feature type="binding site" evidence="6">
    <location>
        <position position="100"/>
    </location>
    <ligand>
        <name>a divalent metal cation</name>
        <dbReference type="ChEBI" id="CHEBI:60240"/>
        <label>1</label>
    </ligand>
</feature>
<comment type="function">
    <text evidence="1 6">Removes the N-terminal methionine from nascent proteins. The N-terminal methionine is often cleaved when the second residue in the primary sequence is small and uncharged (Met-Ala-, Cys, Gly, Pro, Ser, Thr, or Val). Requires deformylation of the N(alpha)-formylated initiator methionine before it can be hydrolyzed.</text>
</comment>
<dbReference type="PANTHER" id="PTHR43330">
    <property type="entry name" value="METHIONINE AMINOPEPTIDASE"/>
    <property type="match status" value="1"/>
</dbReference>
<organism evidence="9 10">
    <name type="scientific">Candidatus Buchananbacteria bacterium RIFCSPLOWO2_01_FULL_40_23b</name>
    <dbReference type="NCBI Taxonomy" id="1797544"/>
    <lineage>
        <taxon>Bacteria</taxon>
        <taxon>Candidatus Buchananiibacteriota</taxon>
    </lineage>
</organism>
<dbReference type="InterPro" id="IPR000994">
    <property type="entry name" value="Pept_M24"/>
</dbReference>
<sequence length="258" mass="27888">MITIKKPEEIKILAEGGKKLALILEQLIKAVKPGSKTIALDQLAEKLILEAGGAPAFKNHRDHEADQSFPTTICASVNEQLVHTPASNYQLKKGDILSLDIGMKYPAQDGFYTDLAVTIPIGQISAIARKLIKVTQKSLMIGISQVKPGNILSDIGKAIQDYVESQGFSVVRQLVGHGVGYAVHEEPRIPNFYQPSQPVIELKEGMVLAIEPMINVGESDVKTLADGLTIVTADGSLCAHFEHTIVVTENGCEILTKI</sequence>
<keyword evidence="5 6" id="KW-0378">Hydrolase</keyword>
<evidence type="ECO:0000256" key="3">
    <source>
        <dbReference type="ARBA" id="ARBA00022670"/>
    </source>
</evidence>
<evidence type="ECO:0000256" key="4">
    <source>
        <dbReference type="ARBA" id="ARBA00022723"/>
    </source>
</evidence>
<feature type="binding site" evidence="6">
    <location>
        <position position="114"/>
    </location>
    <ligand>
        <name>a divalent metal cation</name>
        <dbReference type="ChEBI" id="CHEBI:60240"/>
        <label>2</label>
        <note>catalytic</note>
    </ligand>
</feature>
<dbReference type="Proteomes" id="UP000178122">
    <property type="component" value="Unassembled WGS sequence"/>
</dbReference>
<dbReference type="AlphaFoldDB" id="A0A1G1YMY1"/>
<feature type="binding site" evidence="6">
    <location>
        <position position="114"/>
    </location>
    <ligand>
        <name>a divalent metal cation</name>
        <dbReference type="ChEBI" id="CHEBI:60240"/>
        <label>1</label>
    </ligand>
</feature>
<evidence type="ECO:0000259" key="8">
    <source>
        <dbReference type="Pfam" id="PF00557"/>
    </source>
</evidence>
<dbReference type="HAMAP" id="MF_01974">
    <property type="entry name" value="MetAP_1"/>
    <property type="match status" value="1"/>
</dbReference>
<feature type="binding site" evidence="6">
    <location>
        <position position="184"/>
    </location>
    <ligand>
        <name>substrate</name>
    </ligand>
</feature>
<evidence type="ECO:0000313" key="10">
    <source>
        <dbReference type="Proteomes" id="UP000178122"/>
    </source>
</evidence>
<feature type="binding site" evidence="6">
    <location>
        <position position="177"/>
    </location>
    <ligand>
        <name>a divalent metal cation</name>
        <dbReference type="ChEBI" id="CHEBI:60240"/>
        <label>2</label>
        <note>catalytic</note>
    </ligand>
</feature>
<dbReference type="GO" id="GO:0004239">
    <property type="term" value="F:initiator methionyl aminopeptidase activity"/>
    <property type="evidence" value="ECO:0007669"/>
    <property type="project" value="UniProtKB-UniRule"/>
</dbReference>